<organism evidence="1 2">
    <name type="scientific">Megaselia scalaris</name>
    <name type="common">Humpbacked fly</name>
    <name type="synonym">Phora scalaris</name>
    <dbReference type="NCBI Taxonomy" id="36166"/>
    <lineage>
        <taxon>Eukaryota</taxon>
        <taxon>Metazoa</taxon>
        <taxon>Ecdysozoa</taxon>
        <taxon>Arthropoda</taxon>
        <taxon>Hexapoda</taxon>
        <taxon>Insecta</taxon>
        <taxon>Pterygota</taxon>
        <taxon>Neoptera</taxon>
        <taxon>Endopterygota</taxon>
        <taxon>Diptera</taxon>
        <taxon>Brachycera</taxon>
        <taxon>Muscomorpha</taxon>
        <taxon>Platypezoidea</taxon>
        <taxon>Phoridae</taxon>
        <taxon>Megaseliini</taxon>
        <taxon>Megaselia</taxon>
    </lineage>
</organism>
<dbReference type="EnsemblMetazoa" id="MESCA004556-RA">
    <property type="protein sequence ID" value="MESCA004556-PA"/>
    <property type="gene ID" value="MESCA004556"/>
</dbReference>
<evidence type="ECO:0008006" key="3">
    <source>
        <dbReference type="Google" id="ProtNLM"/>
    </source>
</evidence>
<dbReference type="Pfam" id="PF02995">
    <property type="entry name" value="DUF229"/>
    <property type="match status" value="1"/>
</dbReference>
<evidence type="ECO:0000313" key="1">
    <source>
        <dbReference type="EnsemblMetazoa" id="MESCA004556-PA"/>
    </source>
</evidence>
<accession>T1GLZ0</accession>
<dbReference type="GO" id="GO:0005615">
    <property type="term" value="C:extracellular space"/>
    <property type="evidence" value="ECO:0007669"/>
    <property type="project" value="TreeGrafter"/>
</dbReference>
<reference evidence="2" key="1">
    <citation type="submission" date="2013-02" db="EMBL/GenBank/DDBJ databases">
        <authorList>
            <person name="Hughes D."/>
        </authorList>
    </citation>
    <scope>NUCLEOTIDE SEQUENCE</scope>
    <source>
        <strain>Durham</strain>
        <strain evidence="2">NC isolate 2 -- Noor lab</strain>
    </source>
</reference>
<dbReference type="STRING" id="36166.T1GLZ0"/>
<dbReference type="PANTHER" id="PTHR10974">
    <property type="entry name" value="FI08016P-RELATED"/>
    <property type="match status" value="1"/>
</dbReference>
<dbReference type="SUPFAM" id="SSF53649">
    <property type="entry name" value="Alkaline phosphatase-like"/>
    <property type="match status" value="1"/>
</dbReference>
<evidence type="ECO:0000313" key="2">
    <source>
        <dbReference type="Proteomes" id="UP000015102"/>
    </source>
</evidence>
<dbReference type="EMBL" id="CAQQ02102396">
    <property type="status" value="NOT_ANNOTATED_CDS"/>
    <property type="molecule type" value="Genomic_DNA"/>
</dbReference>
<name>T1GLZ0_MEGSC</name>
<dbReference type="PANTHER" id="PTHR10974:SF9">
    <property type="entry name" value="DUF229 DOMAIN CONTAINING PROTEIN-RELATED"/>
    <property type="match status" value="1"/>
</dbReference>
<dbReference type="Gene3D" id="3.40.720.10">
    <property type="entry name" value="Alkaline Phosphatase, subunit A"/>
    <property type="match status" value="1"/>
</dbReference>
<reference evidence="1" key="2">
    <citation type="submission" date="2015-06" db="UniProtKB">
        <authorList>
            <consortium name="EnsemblMetazoa"/>
        </authorList>
    </citation>
    <scope>IDENTIFICATION</scope>
</reference>
<keyword evidence="2" id="KW-1185">Reference proteome</keyword>
<dbReference type="InterPro" id="IPR017850">
    <property type="entry name" value="Alkaline_phosphatase_core_sf"/>
</dbReference>
<dbReference type="CDD" id="cd16021">
    <property type="entry name" value="ALP_like"/>
    <property type="match status" value="1"/>
</dbReference>
<dbReference type="HOGENOM" id="CLU_018076_0_0_1"/>
<dbReference type="Proteomes" id="UP000015102">
    <property type="component" value="Unassembled WGS sequence"/>
</dbReference>
<dbReference type="InterPro" id="IPR004245">
    <property type="entry name" value="DUF229"/>
</dbReference>
<dbReference type="OMA" id="AHESTED"/>
<dbReference type="AlphaFoldDB" id="T1GLZ0"/>
<sequence length="328" mass="37547">MTAYAEDVTWMSTFNYVSKGFKDPPTDHYFRPYFQSVMSKLDVHSIVYSPFCISYKHGAEYAYDYMMDFVKTYKGTPYFGLFWANSFSHDDPNLAFIMDERISKYMGQLEEEGIMEESVILFLADHGLRFGAARHTEVGGYEENLPMLNIWIPPKLRTPEILENIRANQKKLINPYDVYHTMFDVLRMSGYEKPGLNRAACLNCTSIFKPMPATRKCRDIGIPSQFCACKDYTSFPIDSNITITTAAAIVNYMNGFKNTFKSSSFSGLCKNLSLGKINGAHESTEDDGNPNKNFVVSFETEPNKGQFEVTLTYQRTLQLLLSIRELFL</sequence>
<proteinExistence type="predicted"/>
<protein>
    <recommendedName>
        <fullName evidence="3">Sulfatase N-terminal domain-containing protein</fullName>
    </recommendedName>
</protein>